<keyword evidence="17" id="KW-0675">Receptor</keyword>
<dbReference type="OMA" id="DFNERHI"/>
<evidence type="ECO:0000256" key="19">
    <source>
        <dbReference type="ARBA" id="ARBA00047899"/>
    </source>
</evidence>
<keyword evidence="8" id="KW-0808">Transferase</keyword>
<dbReference type="InterPro" id="IPR017441">
    <property type="entry name" value="Protein_kinase_ATP_BS"/>
</dbReference>
<evidence type="ECO:0000256" key="2">
    <source>
        <dbReference type="ARBA" id="ARBA00004479"/>
    </source>
</evidence>
<keyword evidence="10" id="KW-0732">Signal</keyword>
<dbReference type="FunFam" id="3.80.10.10:FF:000177">
    <property type="entry name" value="Leucine-rich repeat receptor-like serine/threonine-protein kinase At1g17230"/>
    <property type="match status" value="1"/>
</dbReference>
<dbReference type="AlphaFoldDB" id="A0A0E0LII3"/>
<dbReference type="PANTHER" id="PTHR48053">
    <property type="entry name" value="LEUCINE RICH REPEAT FAMILY PROTEIN, EXPRESSED"/>
    <property type="match status" value="1"/>
</dbReference>
<evidence type="ECO:0000256" key="1">
    <source>
        <dbReference type="ARBA" id="ARBA00004162"/>
    </source>
</evidence>
<reference evidence="23" key="1">
    <citation type="submission" date="2015-04" db="UniProtKB">
        <authorList>
            <consortium name="EnsemblPlants"/>
        </authorList>
    </citation>
    <scope>IDENTIFICATION</scope>
</reference>
<keyword evidence="13" id="KW-0418">Kinase</keyword>
<evidence type="ECO:0000256" key="18">
    <source>
        <dbReference type="ARBA" id="ARBA00023180"/>
    </source>
</evidence>
<evidence type="ECO:0000256" key="20">
    <source>
        <dbReference type="ARBA" id="ARBA00048679"/>
    </source>
</evidence>
<comment type="catalytic activity">
    <reaction evidence="20">
        <text>L-seryl-[protein] + ATP = O-phospho-L-seryl-[protein] + ADP + H(+)</text>
        <dbReference type="Rhea" id="RHEA:17989"/>
        <dbReference type="Rhea" id="RHEA-COMP:9863"/>
        <dbReference type="Rhea" id="RHEA-COMP:11604"/>
        <dbReference type="ChEBI" id="CHEBI:15378"/>
        <dbReference type="ChEBI" id="CHEBI:29999"/>
        <dbReference type="ChEBI" id="CHEBI:30616"/>
        <dbReference type="ChEBI" id="CHEBI:83421"/>
        <dbReference type="ChEBI" id="CHEBI:456216"/>
        <dbReference type="EC" id="2.7.11.1"/>
    </reaction>
</comment>
<keyword evidence="4" id="KW-1003">Cell membrane</keyword>
<evidence type="ECO:0000256" key="15">
    <source>
        <dbReference type="ARBA" id="ARBA00022989"/>
    </source>
</evidence>
<dbReference type="PROSITE" id="PS50011">
    <property type="entry name" value="PROTEIN_KINASE_DOM"/>
    <property type="match status" value="1"/>
</dbReference>
<evidence type="ECO:0000256" key="17">
    <source>
        <dbReference type="ARBA" id="ARBA00023170"/>
    </source>
</evidence>
<dbReference type="STRING" id="4537.A0A0E0LII3"/>
<reference evidence="23" key="2">
    <citation type="submission" date="2018-05" db="EMBL/GenBank/DDBJ databases">
        <title>OpunRS2 (Oryza punctata Reference Sequence Version 2).</title>
        <authorList>
            <person name="Zhang J."/>
            <person name="Kudrna D."/>
            <person name="Lee S."/>
            <person name="Talag J."/>
            <person name="Welchert J."/>
            <person name="Wing R.A."/>
        </authorList>
    </citation>
    <scope>NUCLEOTIDE SEQUENCE [LARGE SCALE GENOMIC DNA]</scope>
</reference>
<dbReference type="Gene3D" id="3.30.200.20">
    <property type="entry name" value="Phosphorylase Kinase, domain 1"/>
    <property type="match status" value="2"/>
</dbReference>
<dbReference type="InterPro" id="IPR013210">
    <property type="entry name" value="LRR_N_plant-typ"/>
</dbReference>
<evidence type="ECO:0000256" key="11">
    <source>
        <dbReference type="ARBA" id="ARBA00022737"/>
    </source>
</evidence>
<evidence type="ECO:0000313" key="23">
    <source>
        <dbReference type="EnsemblPlants" id="OPUNC07G06980.1"/>
    </source>
</evidence>
<dbReference type="HOGENOM" id="CLU_000288_22_1_1"/>
<dbReference type="Pfam" id="PF23598">
    <property type="entry name" value="LRR_14"/>
    <property type="match status" value="1"/>
</dbReference>
<feature type="domain" description="Protein kinase" evidence="22">
    <location>
        <begin position="938"/>
        <end position="1196"/>
    </location>
</feature>
<dbReference type="eggNOG" id="ENOG502QQYD">
    <property type="taxonomic scope" value="Eukaryota"/>
</dbReference>
<dbReference type="InterPro" id="IPR008266">
    <property type="entry name" value="Tyr_kinase_AS"/>
</dbReference>
<evidence type="ECO:0000256" key="12">
    <source>
        <dbReference type="ARBA" id="ARBA00022741"/>
    </source>
</evidence>
<dbReference type="SUPFAM" id="SSF52047">
    <property type="entry name" value="RNI-like"/>
    <property type="match status" value="1"/>
</dbReference>
<dbReference type="Gene3D" id="3.80.10.10">
    <property type="entry name" value="Ribonuclease Inhibitor"/>
    <property type="match status" value="5"/>
</dbReference>
<dbReference type="Gene3D" id="1.10.510.10">
    <property type="entry name" value="Transferase(Phosphotransferase) domain 1"/>
    <property type="match status" value="1"/>
</dbReference>
<keyword evidence="7" id="KW-0433">Leucine-rich repeat</keyword>
<dbReference type="FunFam" id="3.30.200.20:FF:000309">
    <property type="entry name" value="Leucine-rich repeat receptor protein kinase MSP1"/>
    <property type="match status" value="1"/>
</dbReference>
<dbReference type="InterPro" id="IPR003591">
    <property type="entry name" value="Leu-rich_rpt_typical-subtyp"/>
</dbReference>
<dbReference type="FunFam" id="3.80.10.10:FF:000400">
    <property type="entry name" value="Nuclear pore complex protein NUP107"/>
    <property type="match status" value="1"/>
</dbReference>
<accession>A0A0E0LII3</accession>
<evidence type="ECO:0000256" key="7">
    <source>
        <dbReference type="ARBA" id="ARBA00022614"/>
    </source>
</evidence>
<dbReference type="InterPro" id="IPR032675">
    <property type="entry name" value="LRR_dom_sf"/>
</dbReference>
<evidence type="ECO:0000313" key="24">
    <source>
        <dbReference type="Proteomes" id="UP000026962"/>
    </source>
</evidence>
<dbReference type="SMART" id="SM00365">
    <property type="entry name" value="LRR_SD22"/>
    <property type="match status" value="7"/>
</dbReference>
<evidence type="ECO:0000256" key="10">
    <source>
        <dbReference type="ARBA" id="ARBA00022729"/>
    </source>
</evidence>
<dbReference type="Pfam" id="PF00560">
    <property type="entry name" value="LRR_1"/>
    <property type="match status" value="8"/>
</dbReference>
<evidence type="ECO:0000256" key="9">
    <source>
        <dbReference type="ARBA" id="ARBA00022692"/>
    </source>
</evidence>
<keyword evidence="16" id="KW-0472">Membrane</keyword>
<dbReference type="SUPFAM" id="SSF56112">
    <property type="entry name" value="Protein kinase-like (PK-like)"/>
    <property type="match status" value="2"/>
</dbReference>
<dbReference type="InterPro" id="IPR051716">
    <property type="entry name" value="Plant_RL_S/T_kinase"/>
</dbReference>
<dbReference type="GO" id="GO:0004674">
    <property type="term" value="F:protein serine/threonine kinase activity"/>
    <property type="evidence" value="ECO:0007669"/>
    <property type="project" value="UniProtKB-KW"/>
</dbReference>
<dbReference type="SUPFAM" id="SSF52058">
    <property type="entry name" value="L domain-like"/>
    <property type="match status" value="3"/>
</dbReference>
<evidence type="ECO:0000256" key="16">
    <source>
        <dbReference type="ARBA" id="ARBA00023136"/>
    </source>
</evidence>
<dbReference type="PROSITE" id="PS00107">
    <property type="entry name" value="PROTEIN_KINASE_ATP"/>
    <property type="match status" value="1"/>
</dbReference>
<comment type="catalytic activity">
    <reaction evidence="19">
        <text>L-threonyl-[protein] + ATP = O-phospho-L-threonyl-[protein] + ADP + H(+)</text>
        <dbReference type="Rhea" id="RHEA:46608"/>
        <dbReference type="Rhea" id="RHEA-COMP:11060"/>
        <dbReference type="Rhea" id="RHEA-COMP:11605"/>
        <dbReference type="ChEBI" id="CHEBI:15378"/>
        <dbReference type="ChEBI" id="CHEBI:30013"/>
        <dbReference type="ChEBI" id="CHEBI:30616"/>
        <dbReference type="ChEBI" id="CHEBI:61977"/>
        <dbReference type="ChEBI" id="CHEBI:456216"/>
        <dbReference type="EC" id="2.7.11.1"/>
    </reaction>
</comment>
<keyword evidence="24" id="KW-1185">Reference proteome</keyword>
<protein>
    <recommendedName>
        <fullName evidence="3">non-specific serine/threonine protein kinase</fullName>
        <ecNumber evidence="3">2.7.11.1</ecNumber>
    </recommendedName>
</protein>
<dbReference type="Pfam" id="PF00069">
    <property type="entry name" value="Pkinase"/>
    <property type="match status" value="1"/>
</dbReference>
<evidence type="ECO:0000256" key="5">
    <source>
        <dbReference type="ARBA" id="ARBA00022527"/>
    </source>
</evidence>
<organism evidence="23">
    <name type="scientific">Oryza punctata</name>
    <name type="common">Red rice</name>
    <dbReference type="NCBI Taxonomy" id="4537"/>
    <lineage>
        <taxon>Eukaryota</taxon>
        <taxon>Viridiplantae</taxon>
        <taxon>Streptophyta</taxon>
        <taxon>Embryophyta</taxon>
        <taxon>Tracheophyta</taxon>
        <taxon>Spermatophyta</taxon>
        <taxon>Magnoliopsida</taxon>
        <taxon>Liliopsida</taxon>
        <taxon>Poales</taxon>
        <taxon>Poaceae</taxon>
        <taxon>BOP clade</taxon>
        <taxon>Oryzoideae</taxon>
        <taxon>Oryzeae</taxon>
        <taxon>Oryzinae</taxon>
        <taxon>Oryza</taxon>
    </lineage>
</organism>
<dbReference type="Pfam" id="PF08263">
    <property type="entry name" value="LRRNT_2"/>
    <property type="match status" value="1"/>
</dbReference>
<dbReference type="PROSITE" id="PS00109">
    <property type="entry name" value="PROTEIN_KINASE_TYR"/>
    <property type="match status" value="1"/>
</dbReference>
<evidence type="ECO:0000259" key="22">
    <source>
        <dbReference type="PROSITE" id="PS50011"/>
    </source>
</evidence>
<dbReference type="GO" id="GO:0005524">
    <property type="term" value="F:ATP binding"/>
    <property type="evidence" value="ECO:0007669"/>
    <property type="project" value="UniProtKB-UniRule"/>
</dbReference>
<dbReference type="SMART" id="SM00369">
    <property type="entry name" value="LRR_TYP"/>
    <property type="match status" value="13"/>
</dbReference>
<dbReference type="InterPro" id="IPR001611">
    <property type="entry name" value="Leu-rich_rpt"/>
</dbReference>
<dbReference type="FunFam" id="3.80.10.10:FF:000041">
    <property type="entry name" value="LRR receptor-like serine/threonine-protein kinase ERECTA"/>
    <property type="match status" value="3"/>
</dbReference>
<evidence type="ECO:0000256" key="14">
    <source>
        <dbReference type="ARBA" id="ARBA00022840"/>
    </source>
</evidence>
<dbReference type="EnsemblPlants" id="OPUNC07G06980.1">
    <property type="protein sequence ID" value="OPUNC07G06980.1"/>
    <property type="gene ID" value="OPUNC07G06980"/>
</dbReference>
<dbReference type="EC" id="2.7.11.1" evidence="3"/>
<keyword evidence="12 21" id="KW-0547">Nucleotide-binding</keyword>
<dbReference type="InterPro" id="IPR000719">
    <property type="entry name" value="Prot_kinase_dom"/>
</dbReference>
<proteinExistence type="predicted"/>
<evidence type="ECO:0000256" key="3">
    <source>
        <dbReference type="ARBA" id="ARBA00012513"/>
    </source>
</evidence>
<dbReference type="PANTHER" id="PTHR48053:SF22">
    <property type="entry name" value="MDIS1-INTERACTING RECEPTOR LIKE KINASE 2-LIKE"/>
    <property type="match status" value="1"/>
</dbReference>
<dbReference type="Proteomes" id="UP000026962">
    <property type="component" value="Chromosome 7"/>
</dbReference>
<evidence type="ECO:0000256" key="6">
    <source>
        <dbReference type="ARBA" id="ARBA00022553"/>
    </source>
</evidence>
<keyword evidence="9" id="KW-0812">Transmembrane</keyword>
<evidence type="ECO:0000256" key="8">
    <source>
        <dbReference type="ARBA" id="ARBA00022679"/>
    </source>
</evidence>
<keyword evidence="15" id="KW-1133">Transmembrane helix</keyword>
<keyword evidence="5" id="KW-0723">Serine/threonine-protein kinase</keyword>
<keyword evidence="6" id="KW-0597">Phosphoprotein</keyword>
<comment type="subcellular location">
    <subcellularLocation>
        <location evidence="1">Cell membrane</location>
        <topology evidence="1">Single-pass membrane protein</topology>
    </subcellularLocation>
    <subcellularLocation>
        <location evidence="2">Membrane</location>
        <topology evidence="2">Single-pass type I membrane protein</topology>
    </subcellularLocation>
</comment>
<dbReference type="Gramene" id="OPUNC07G06980.1">
    <property type="protein sequence ID" value="OPUNC07G06980.1"/>
    <property type="gene ID" value="OPUNC07G06980"/>
</dbReference>
<evidence type="ECO:0000256" key="13">
    <source>
        <dbReference type="ARBA" id="ARBA00022777"/>
    </source>
</evidence>
<keyword evidence="18" id="KW-0325">Glycoprotein</keyword>
<dbReference type="Pfam" id="PF13855">
    <property type="entry name" value="LRR_8"/>
    <property type="match status" value="1"/>
</dbReference>
<keyword evidence="11" id="KW-0677">Repeat</keyword>
<evidence type="ECO:0000256" key="4">
    <source>
        <dbReference type="ARBA" id="ARBA00022475"/>
    </source>
</evidence>
<dbReference type="InterPro" id="IPR055414">
    <property type="entry name" value="LRR_R13L4/SHOC2-like"/>
</dbReference>
<dbReference type="InterPro" id="IPR011009">
    <property type="entry name" value="Kinase-like_dom_sf"/>
</dbReference>
<sequence length="1196" mass="132267">MFCSPRDGLVVQSYYTNFEYEPASRPYLMRGVARFDRSSRQANLVNLENMRLSDNQISGPIPATFANLTSLRKLALLGNKMSGPLPEEFGNLTGLVELELSDNSLSRDLPSDICKGRQLEMFHVANNRRKRSQEATTIQRRDMFSVWNFDGKLAFEDITSATENSSDKYIIGTGGYGTVFKAQQLQGGQLVAVKRLHRTEEETTDEKRFLTEIEPCFLLLQTAVVAGHGGISLASQQMALLQWKSTLRRSSPALNSWQNHTTPCNWTGIECSSAAAHRNAPLVVTTISLPNSSISGRLGELDFSALPFLTYIDLSSNGLIGEIPPSIATLSALSYLDLTDNMLHGRIPSEIGEMRSLSQYLGLSLNNLTGHIPPSLGNLTMLMDISIHLNDLVGPIPEELGKLTNLVNLELSGTSLSGPIPTSISNLTKLRLLYLHSNQLSGPIPPSLGNLKDLQDLELADNHLTGGIPISFCNLTKLNILYLAMNQLTGYVPQEIGWLSNLTSLVLYTNQLRGPIPASIGNLTRLNYLYLYDNQFMGFIPDEIGNLVNLEAMFISDNQISGSIPATFSNLTSMRKLSLFDNTLSGPLPQEFGNLTGLVELSLFNNSFSGNLPSEICKGGQLETFNVANNMFTGRVPRSLKTCRSLKSLHLAYNQITGNISDFGPYPQLIEANLEENNLYGELSKNWAESTNLNSLALARNMITGVLPPELSRLIRMEILVVHSNNLTGEIPPGIGNLANLYMLTLAHNKFTGHIPAEFGRMRGLQHLDISSNKLSGSIPPELGNCTKLIFFNINDNNLSGDFPVTIGNLVNLQIKLDASNNKFTGGIPAQLGNLAMLELLNLSHNQFNGNIPSSFANMFSLSTLDLSYNNLEGPLPAGRLFGNASTSSWFLHNKGLCGNIRKTSQQTTTIQRRDVFSVWNFDGKLAFEDIASATEDFNERHIIGAGGYGTVFKAQLQGGRLVAVKKLHPTEAEMTDEKRLLNEIEVLMKIRHRSIVKLYGYCSHPHYKFLVYDYIDRGSLHVTLENEEVAKELDWPKRAAIIRDVAQAIYYLHHECSPLIIHRDITSNNILLDSAFKAYVSDFGTSRILKPDSSNWSELAGTYGYIAPELSYTSVVTTKCDVYSFGVVVLEIVMGRYPRELQSITSVGQREKLALDNLDQRPLLSTMEEDIALLVKMAFACQQTSHQARPTMKDN</sequence>
<evidence type="ECO:0000256" key="21">
    <source>
        <dbReference type="PROSITE-ProRule" id="PRU10141"/>
    </source>
</evidence>
<feature type="binding site" evidence="21">
    <location>
        <position position="967"/>
    </location>
    <ligand>
        <name>ATP</name>
        <dbReference type="ChEBI" id="CHEBI:30616"/>
    </ligand>
</feature>
<dbReference type="GO" id="GO:0005886">
    <property type="term" value="C:plasma membrane"/>
    <property type="evidence" value="ECO:0007669"/>
    <property type="project" value="UniProtKB-SubCell"/>
</dbReference>
<keyword evidence="14 21" id="KW-0067">ATP-binding</keyword>
<name>A0A0E0LII3_ORYPU</name>